<dbReference type="OrthoDB" id="3554264at2759"/>
<evidence type="ECO:0000313" key="4">
    <source>
        <dbReference type="EMBL" id="KAF1983806.1"/>
    </source>
</evidence>
<dbReference type="InterPro" id="IPR010895">
    <property type="entry name" value="CHRD"/>
</dbReference>
<evidence type="ECO:0000313" key="5">
    <source>
        <dbReference type="Proteomes" id="UP000800041"/>
    </source>
</evidence>
<evidence type="ECO:0000256" key="2">
    <source>
        <dbReference type="SAM" id="SignalP"/>
    </source>
</evidence>
<feature type="region of interest" description="Disordered" evidence="1">
    <location>
        <begin position="20"/>
        <end position="40"/>
    </location>
</feature>
<keyword evidence="2" id="KW-0732">Signal</keyword>
<evidence type="ECO:0000259" key="3">
    <source>
        <dbReference type="SMART" id="SM00754"/>
    </source>
</evidence>
<dbReference type="Pfam" id="PF07452">
    <property type="entry name" value="CHRD"/>
    <property type="match status" value="1"/>
</dbReference>
<dbReference type="Proteomes" id="UP000800041">
    <property type="component" value="Unassembled WGS sequence"/>
</dbReference>
<feature type="domain" description="CHRD" evidence="3">
    <location>
        <begin position="52"/>
        <end position="201"/>
    </location>
</feature>
<evidence type="ECO:0000256" key="1">
    <source>
        <dbReference type="SAM" id="MobiDB-lite"/>
    </source>
</evidence>
<name>A0A6G1GS47_9PEZI</name>
<dbReference type="EMBL" id="ML977172">
    <property type="protein sequence ID" value="KAF1983806.1"/>
    <property type="molecule type" value="Genomic_DNA"/>
</dbReference>
<reference evidence="4" key="1">
    <citation type="journal article" date="2020" name="Stud. Mycol.">
        <title>101 Dothideomycetes genomes: a test case for predicting lifestyles and emergence of pathogens.</title>
        <authorList>
            <person name="Haridas S."/>
            <person name="Albert R."/>
            <person name="Binder M."/>
            <person name="Bloem J."/>
            <person name="Labutti K."/>
            <person name="Salamov A."/>
            <person name="Andreopoulos B."/>
            <person name="Baker S."/>
            <person name="Barry K."/>
            <person name="Bills G."/>
            <person name="Bluhm B."/>
            <person name="Cannon C."/>
            <person name="Castanera R."/>
            <person name="Culley D."/>
            <person name="Daum C."/>
            <person name="Ezra D."/>
            <person name="Gonzalez J."/>
            <person name="Henrissat B."/>
            <person name="Kuo A."/>
            <person name="Liang C."/>
            <person name="Lipzen A."/>
            <person name="Lutzoni F."/>
            <person name="Magnuson J."/>
            <person name="Mondo S."/>
            <person name="Nolan M."/>
            <person name="Ohm R."/>
            <person name="Pangilinan J."/>
            <person name="Park H.-J."/>
            <person name="Ramirez L."/>
            <person name="Alfaro M."/>
            <person name="Sun H."/>
            <person name="Tritt A."/>
            <person name="Yoshinaga Y."/>
            <person name="Zwiers L.-H."/>
            <person name="Turgeon B."/>
            <person name="Goodwin S."/>
            <person name="Spatafora J."/>
            <person name="Crous P."/>
            <person name="Grigoriev I."/>
        </authorList>
    </citation>
    <scope>NUCLEOTIDE SEQUENCE</scope>
    <source>
        <strain evidence="4">CBS 113979</strain>
    </source>
</reference>
<keyword evidence="5" id="KW-1185">Reference proteome</keyword>
<gene>
    <name evidence="4" type="ORF">K402DRAFT_406533</name>
</gene>
<dbReference type="SMART" id="SM00754">
    <property type="entry name" value="CHRD"/>
    <property type="match status" value="1"/>
</dbReference>
<dbReference type="AlphaFoldDB" id="A0A6G1GS47"/>
<accession>A0A6G1GS47</accession>
<protein>
    <recommendedName>
        <fullName evidence="3">CHRD domain-containing protein</fullName>
    </recommendedName>
</protein>
<sequence length="201" mass="20981">MKSTLITSLLAITATASALPSWGSSKGDNKPWSGSKGDHKSWGSPDVFTFTSTYKVHATPDQVVSTANEYTGGLPGTTATYLFGLAPAQNTICYNITLYNFRGDYQSPAISATHIHEAVKGKSGPPRIAFPNPVWGEGDMEGVRTSIGCIRGPFMTGVMAPAGGDTGAGFHVSQIEKNPAGFFSDVHSSLAVPGAVRGQLA</sequence>
<organism evidence="4 5">
    <name type="scientific">Aulographum hederae CBS 113979</name>
    <dbReference type="NCBI Taxonomy" id="1176131"/>
    <lineage>
        <taxon>Eukaryota</taxon>
        <taxon>Fungi</taxon>
        <taxon>Dikarya</taxon>
        <taxon>Ascomycota</taxon>
        <taxon>Pezizomycotina</taxon>
        <taxon>Dothideomycetes</taxon>
        <taxon>Pleosporomycetidae</taxon>
        <taxon>Aulographales</taxon>
        <taxon>Aulographaceae</taxon>
    </lineage>
</organism>
<proteinExistence type="predicted"/>
<feature type="signal peptide" evidence="2">
    <location>
        <begin position="1"/>
        <end position="18"/>
    </location>
</feature>
<feature type="chain" id="PRO_5026290036" description="CHRD domain-containing protein" evidence="2">
    <location>
        <begin position="19"/>
        <end position="201"/>
    </location>
</feature>